<feature type="region of interest" description="Disordered" evidence="1">
    <location>
        <begin position="221"/>
        <end position="269"/>
    </location>
</feature>
<feature type="domain" description="STPR" evidence="2">
    <location>
        <begin position="153"/>
        <end position="202"/>
    </location>
</feature>
<dbReference type="AlphaFoldDB" id="A0A9Q0RRZ1"/>
<feature type="compositionally biased region" description="Basic and acidic residues" evidence="1">
    <location>
        <begin position="205"/>
        <end position="214"/>
    </location>
</feature>
<comment type="caution">
    <text evidence="3">The sequence shown here is derived from an EMBL/GenBank/DDBJ whole genome shotgun (WGS) entry which is preliminary data.</text>
</comment>
<keyword evidence="4" id="KW-1185">Reference proteome</keyword>
<dbReference type="EMBL" id="JAPWDV010000001">
    <property type="protein sequence ID" value="KAJ6224319.1"/>
    <property type="molecule type" value="Genomic_DNA"/>
</dbReference>
<organism evidence="3 4">
    <name type="scientific">Blomia tropicalis</name>
    <name type="common">Mite</name>
    <dbReference type="NCBI Taxonomy" id="40697"/>
    <lineage>
        <taxon>Eukaryota</taxon>
        <taxon>Metazoa</taxon>
        <taxon>Ecdysozoa</taxon>
        <taxon>Arthropoda</taxon>
        <taxon>Chelicerata</taxon>
        <taxon>Arachnida</taxon>
        <taxon>Acari</taxon>
        <taxon>Acariformes</taxon>
        <taxon>Sarcoptiformes</taxon>
        <taxon>Astigmata</taxon>
        <taxon>Glycyphagoidea</taxon>
        <taxon>Echimyopodidae</taxon>
        <taxon>Blomia</taxon>
    </lineage>
</organism>
<evidence type="ECO:0000256" key="1">
    <source>
        <dbReference type="SAM" id="MobiDB-lite"/>
    </source>
</evidence>
<dbReference type="Pfam" id="PF21107">
    <property type="entry name" value="STPRs"/>
    <property type="match status" value="1"/>
</dbReference>
<evidence type="ECO:0000313" key="4">
    <source>
        <dbReference type="Proteomes" id="UP001142055"/>
    </source>
</evidence>
<feature type="compositionally biased region" description="Basic residues" evidence="1">
    <location>
        <begin position="221"/>
        <end position="230"/>
    </location>
</feature>
<sequence>MDQDNIIVENKQSIISNDSSTNKENNENNAKKDDDTPKTFPVYPDGFISQKEMLLRYRPPQKNGKQIIRYPTSTSYGSVDNQFNNSVTNYDPRQHFVEICVNTGRNKNRTSSNNTDNGSDFDDDDDEECTIPRQSYLLDEEEARLLSLAQSIIEQRLIEMETPAQRQLRIERKREKMRLYYASETEEQRAKRLAKARDYKRKQKMRLEKVETPEQRIERLKKQRERQRRFYARETEEQRRRRLDKVREYQRKRKEAVTSGPGSGSGGEH</sequence>
<dbReference type="InterPro" id="IPR048998">
    <property type="entry name" value="STPR"/>
</dbReference>
<feature type="region of interest" description="Disordered" evidence="1">
    <location>
        <begin position="105"/>
        <end position="128"/>
    </location>
</feature>
<proteinExistence type="predicted"/>
<feature type="compositionally biased region" description="Basic and acidic residues" evidence="1">
    <location>
        <begin position="24"/>
        <end position="37"/>
    </location>
</feature>
<reference evidence="3" key="1">
    <citation type="submission" date="2022-12" db="EMBL/GenBank/DDBJ databases">
        <title>Genome assemblies of Blomia tropicalis.</title>
        <authorList>
            <person name="Cui Y."/>
        </authorList>
    </citation>
    <scope>NUCLEOTIDE SEQUENCE</scope>
    <source>
        <tissue evidence="3">Adult mites</tissue>
    </source>
</reference>
<name>A0A9Q0RRZ1_BLOTA</name>
<evidence type="ECO:0000313" key="3">
    <source>
        <dbReference type="EMBL" id="KAJ6224319.1"/>
    </source>
</evidence>
<accession>A0A9Q0RRZ1</accession>
<evidence type="ECO:0000259" key="2">
    <source>
        <dbReference type="Pfam" id="PF21107"/>
    </source>
</evidence>
<feature type="compositionally biased region" description="Acidic residues" evidence="1">
    <location>
        <begin position="119"/>
        <end position="128"/>
    </location>
</feature>
<feature type="compositionally biased region" description="Basic residues" evidence="1">
    <location>
        <begin position="195"/>
        <end position="204"/>
    </location>
</feature>
<dbReference type="Proteomes" id="UP001142055">
    <property type="component" value="Chromosome 1"/>
</dbReference>
<feature type="region of interest" description="Disordered" evidence="1">
    <location>
        <begin position="195"/>
        <end position="214"/>
    </location>
</feature>
<protein>
    <recommendedName>
        <fullName evidence="2">STPR domain-containing protein</fullName>
    </recommendedName>
</protein>
<feature type="region of interest" description="Disordered" evidence="1">
    <location>
        <begin position="1"/>
        <end position="39"/>
    </location>
</feature>
<feature type="compositionally biased region" description="Basic and acidic residues" evidence="1">
    <location>
        <begin position="231"/>
        <end position="249"/>
    </location>
</feature>
<gene>
    <name evidence="3" type="ORF">RDWZM_002864</name>
</gene>